<evidence type="ECO:0008006" key="3">
    <source>
        <dbReference type="Google" id="ProtNLM"/>
    </source>
</evidence>
<gene>
    <name evidence="1" type="ORF">GCM10010196_22110</name>
</gene>
<dbReference type="InterPro" id="IPR029044">
    <property type="entry name" value="Nucleotide-diphossugar_trans"/>
</dbReference>
<dbReference type="GO" id="GO:0016757">
    <property type="term" value="F:glycosyltransferase activity"/>
    <property type="evidence" value="ECO:0007669"/>
    <property type="project" value="InterPro"/>
</dbReference>
<organism evidence="1 2">
    <name type="scientific">Agromyces mediolanus</name>
    <name type="common">Corynebacterium mediolanum</name>
    <dbReference type="NCBI Taxonomy" id="41986"/>
    <lineage>
        <taxon>Bacteria</taxon>
        <taxon>Bacillati</taxon>
        <taxon>Actinomycetota</taxon>
        <taxon>Actinomycetes</taxon>
        <taxon>Micrococcales</taxon>
        <taxon>Microbacteriaceae</taxon>
        <taxon>Agromyces</taxon>
    </lineage>
</organism>
<dbReference type="Proteomes" id="UP000610303">
    <property type="component" value="Unassembled WGS sequence"/>
</dbReference>
<evidence type="ECO:0000313" key="1">
    <source>
        <dbReference type="EMBL" id="GGR27956.1"/>
    </source>
</evidence>
<dbReference type="Gene3D" id="3.90.550.20">
    <property type="match status" value="1"/>
</dbReference>
<dbReference type="RefSeq" id="WP_189085417.1">
    <property type="nucleotide sequence ID" value="NZ_BMRJ01000002.1"/>
</dbReference>
<name>A0A918FCT8_AGRME</name>
<reference evidence="1" key="1">
    <citation type="journal article" date="2014" name="Int. J. Syst. Evol. Microbiol.">
        <title>Complete genome sequence of Corynebacterium casei LMG S-19264T (=DSM 44701T), isolated from a smear-ripened cheese.</title>
        <authorList>
            <consortium name="US DOE Joint Genome Institute (JGI-PGF)"/>
            <person name="Walter F."/>
            <person name="Albersmeier A."/>
            <person name="Kalinowski J."/>
            <person name="Ruckert C."/>
        </authorList>
    </citation>
    <scope>NUCLEOTIDE SEQUENCE</scope>
    <source>
        <strain evidence="1">JCM 3346</strain>
    </source>
</reference>
<dbReference type="AlphaFoldDB" id="A0A918FCT8"/>
<dbReference type="InterPro" id="IPR008441">
    <property type="entry name" value="AfumC-like_glycosyl_Trfase"/>
</dbReference>
<evidence type="ECO:0000313" key="2">
    <source>
        <dbReference type="Proteomes" id="UP000610303"/>
    </source>
</evidence>
<protein>
    <recommendedName>
        <fullName evidence="3">Capsular polysaccharide synthesis protein</fullName>
    </recommendedName>
</protein>
<proteinExistence type="predicted"/>
<comment type="caution">
    <text evidence="1">The sequence shown here is derived from an EMBL/GenBank/DDBJ whole genome shotgun (WGS) entry which is preliminary data.</text>
</comment>
<dbReference type="EMBL" id="BMRJ01000002">
    <property type="protein sequence ID" value="GGR27956.1"/>
    <property type="molecule type" value="Genomic_DNA"/>
</dbReference>
<dbReference type="Pfam" id="PF05704">
    <property type="entry name" value="Caps_synth"/>
    <property type="match status" value="1"/>
</dbReference>
<dbReference type="SUPFAM" id="SSF53448">
    <property type="entry name" value="Nucleotide-diphospho-sugar transferases"/>
    <property type="match status" value="1"/>
</dbReference>
<reference evidence="1" key="2">
    <citation type="submission" date="2020-09" db="EMBL/GenBank/DDBJ databases">
        <authorList>
            <person name="Sun Q."/>
            <person name="Ohkuma M."/>
        </authorList>
    </citation>
    <scope>NUCLEOTIDE SEQUENCE</scope>
    <source>
        <strain evidence="1">JCM 3346</strain>
    </source>
</reference>
<accession>A0A918FCT8</accession>
<sequence>MTGAGGIPELDRVMAGLRAQLERSARFEDTIDLAASLRTSLRLVQLLQPRLGELRLAAGLPESPPLFASWRARRSARAFAARPVPSDRVFTFWNRPVAEAPPLVQACIAQLHRAYPHVRVLDGASARELVEIPERVATVLEEARPAHFSDYVRTRVLAEHGGVWADATAWVDRPLDPELHRLLRAGVVFPRWAKRQIANWFIAAQPGAVVLTLQRLALDAWWESTDELPDYFLYHRVFEVIQALVPEARGQWNAVPSLSATSAHLLQLEMMQPWRATTVRRILDVAPLQKLSYKYDAVPPGSVLERLLAGDGLGG</sequence>
<keyword evidence="2" id="KW-1185">Reference proteome</keyword>